<evidence type="ECO:0000256" key="1">
    <source>
        <dbReference type="SAM" id="Phobius"/>
    </source>
</evidence>
<dbReference type="AlphaFoldDB" id="A0AAV6P5A3"/>
<gene>
    <name evidence="2" type="ORF">SDJN03_03360</name>
</gene>
<feature type="transmembrane region" description="Helical" evidence="1">
    <location>
        <begin position="31"/>
        <end position="51"/>
    </location>
</feature>
<organism evidence="2 3">
    <name type="scientific">Cucurbita argyrosperma subsp. sororia</name>
    <dbReference type="NCBI Taxonomy" id="37648"/>
    <lineage>
        <taxon>Eukaryota</taxon>
        <taxon>Viridiplantae</taxon>
        <taxon>Streptophyta</taxon>
        <taxon>Embryophyta</taxon>
        <taxon>Tracheophyta</taxon>
        <taxon>Spermatophyta</taxon>
        <taxon>Magnoliopsida</taxon>
        <taxon>eudicotyledons</taxon>
        <taxon>Gunneridae</taxon>
        <taxon>Pentapetalae</taxon>
        <taxon>rosids</taxon>
        <taxon>fabids</taxon>
        <taxon>Cucurbitales</taxon>
        <taxon>Cucurbitaceae</taxon>
        <taxon>Cucurbiteae</taxon>
        <taxon>Cucurbita</taxon>
    </lineage>
</organism>
<keyword evidence="1" id="KW-1133">Transmembrane helix</keyword>
<name>A0AAV6P5A3_9ROSI</name>
<feature type="transmembrane region" description="Helical" evidence="1">
    <location>
        <begin position="71"/>
        <end position="88"/>
    </location>
</feature>
<dbReference type="EMBL" id="JAGKQH010000002">
    <property type="protein sequence ID" value="KAG6606043.1"/>
    <property type="molecule type" value="Genomic_DNA"/>
</dbReference>
<accession>A0AAV6P5A3</accession>
<keyword evidence="1" id="KW-0472">Membrane</keyword>
<evidence type="ECO:0000313" key="3">
    <source>
        <dbReference type="Proteomes" id="UP000685013"/>
    </source>
</evidence>
<comment type="caution">
    <text evidence="2">The sequence shown here is derived from an EMBL/GenBank/DDBJ whole genome shotgun (WGS) entry which is preliminary data.</text>
</comment>
<keyword evidence="1" id="KW-0812">Transmembrane</keyword>
<reference evidence="2 3" key="1">
    <citation type="journal article" date="2021" name="Hortic Res">
        <title>The domestication of Cucurbita argyrosperma as revealed by the genome of its wild relative.</title>
        <authorList>
            <person name="Barrera-Redondo J."/>
            <person name="Sanchez-de la Vega G."/>
            <person name="Aguirre-Liguori J.A."/>
            <person name="Castellanos-Morales G."/>
            <person name="Gutierrez-Guerrero Y.T."/>
            <person name="Aguirre-Dugua X."/>
            <person name="Aguirre-Planter E."/>
            <person name="Tenaillon M.I."/>
            <person name="Lira-Saade R."/>
            <person name="Eguiarte L.E."/>
        </authorList>
    </citation>
    <scope>NUCLEOTIDE SEQUENCE [LARGE SCALE GENOMIC DNA]</scope>
    <source>
        <strain evidence="2">JBR-2021</strain>
    </source>
</reference>
<feature type="non-terminal residue" evidence="2">
    <location>
        <position position="1"/>
    </location>
</feature>
<keyword evidence="3" id="KW-1185">Reference proteome</keyword>
<dbReference type="Proteomes" id="UP000685013">
    <property type="component" value="Chromosome 2"/>
</dbReference>
<sequence length="101" mass="11369">MNILGKSICVLQIRSWFGFPFVDSFREAVSVLVPFAFLLLLLLLLLLHFFIASPFPVSLSFANSIIVPLSSRFWVSVWAFSGAFWWIVEGSKSVIIQVSSL</sequence>
<proteinExistence type="predicted"/>
<protein>
    <submittedName>
        <fullName evidence="2">Uncharacterized protein</fullName>
    </submittedName>
</protein>
<evidence type="ECO:0000313" key="2">
    <source>
        <dbReference type="EMBL" id="KAG6606043.1"/>
    </source>
</evidence>